<accession>A0ABP9A8Z1</accession>
<keyword evidence="5" id="KW-1185">Reference proteome</keyword>
<dbReference type="InterPro" id="IPR049492">
    <property type="entry name" value="BD-FAE-like_dom"/>
</dbReference>
<sequence length="321" mass="32424">MRRAIAGRAGAAALTAALVGTAIAGCSSPSDPTIPVDFAELADDADSGIATENDIAYREVDGDRLQMNACLPAPSERAAPAVLLLHGGGFTQGARTDESVAGLCVWLAENGYAAFSASYRLAPEHIFPAQVDDVAAAIAFLRDPETAERFAIDPTAIGVLGSSAGAILALETATAGEGALDAGSRVRAAVALSGVADMRPQAASLGEPTEQSAQIILDYLGCTELAACDGEAASAIASVDASDPAVFLAGSTREIVPVEQSQAMADALTAADVPNELHVAPGEAHGAALMDGDMRTSVLSFLRSFLGEPTTPSPTSSSSPE</sequence>
<name>A0ABP9A8Z1_9MICO</name>
<organism evidence="4 5">
    <name type="scientific">Microbacterium gilvum</name>
    <dbReference type="NCBI Taxonomy" id="1336204"/>
    <lineage>
        <taxon>Bacteria</taxon>
        <taxon>Bacillati</taxon>
        <taxon>Actinomycetota</taxon>
        <taxon>Actinomycetes</taxon>
        <taxon>Micrococcales</taxon>
        <taxon>Microbacteriaceae</taxon>
        <taxon>Microbacterium</taxon>
    </lineage>
</organism>
<feature type="domain" description="BD-FAE-like" evidence="3">
    <location>
        <begin position="70"/>
        <end position="268"/>
    </location>
</feature>
<comment type="caution">
    <text evidence="4">The sequence shown here is derived from an EMBL/GenBank/DDBJ whole genome shotgun (WGS) entry which is preliminary data.</text>
</comment>
<keyword evidence="2" id="KW-0732">Signal</keyword>
<evidence type="ECO:0000313" key="5">
    <source>
        <dbReference type="Proteomes" id="UP001501645"/>
    </source>
</evidence>
<reference evidence="5" key="1">
    <citation type="journal article" date="2019" name="Int. J. Syst. Evol. Microbiol.">
        <title>The Global Catalogue of Microorganisms (GCM) 10K type strain sequencing project: providing services to taxonomists for standard genome sequencing and annotation.</title>
        <authorList>
            <consortium name="The Broad Institute Genomics Platform"/>
            <consortium name="The Broad Institute Genome Sequencing Center for Infectious Disease"/>
            <person name="Wu L."/>
            <person name="Ma J."/>
        </authorList>
    </citation>
    <scope>NUCLEOTIDE SEQUENCE [LARGE SCALE GENOMIC DNA]</scope>
    <source>
        <strain evidence="5">JCM 18537</strain>
    </source>
</reference>
<dbReference type="EMBL" id="BAABKO010000003">
    <property type="protein sequence ID" value="GAA4776753.1"/>
    <property type="molecule type" value="Genomic_DNA"/>
</dbReference>
<feature type="signal peptide" evidence="2">
    <location>
        <begin position="1"/>
        <end position="24"/>
    </location>
</feature>
<dbReference type="PANTHER" id="PTHR48081">
    <property type="entry name" value="AB HYDROLASE SUPERFAMILY PROTEIN C4A8.06C"/>
    <property type="match status" value="1"/>
</dbReference>
<dbReference type="InterPro" id="IPR029058">
    <property type="entry name" value="AB_hydrolase_fold"/>
</dbReference>
<dbReference type="Gene3D" id="3.40.50.1820">
    <property type="entry name" value="alpha/beta hydrolase"/>
    <property type="match status" value="1"/>
</dbReference>
<gene>
    <name evidence="4" type="ORF">GCM10023351_21840</name>
</gene>
<dbReference type="PROSITE" id="PS51257">
    <property type="entry name" value="PROKAR_LIPOPROTEIN"/>
    <property type="match status" value="1"/>
</dbReference>
<protein>
    <recommendedName>
        <fullName evidence="3">BD-FAE-like domain-containing protein</fullName>
    </recommendedName>
</protein>
<evidence type="ECO:0000256" key="1">
    <source>
        <dbReference type="ARBA" id="ARBA00022801"/>
    </source>
</evidence>
<dbReference type="Pfam" id="PF20434">
    <property type="entry name" value="BD-FAE"/>
    <property type="match status" value="1"/>
</dbReference>
<evidence type="ECO:0000256" key="2">
    <source>
        <dbReference type="SAM" id="SignalP"/>
    </source>
</evidence>
<proteinExistence type="predicted"/>
<dbReference type="InterPro" id="IPR050300">
    <property type="entry name" value="GDXG_lipolytic_enzyme"/>
</dbReference>
<dbReference type="SUPFAM" id="SSF53474">
    <property type="entry name" value="alpha/beta-Hydrolases"/>
    <property type="match status" value="1"/>
</dbReference>
<keyword evidence="1" id="KW-0378">Hydrolase</keyword>
<feature type="chain" id="PRO_5046966039" description="BD-FAE-like domain-containing protein" evidence="2">
    <location>
        <begin position="25"/>
        <end position="321"/>
    </location>
</feature>
<dbReference type="Proteomes" id="UP001501645">
    <property type="component" value="Unassembled WGS sequence"/>
</dbReference>
<dbReference type="RefSeq" id="WP_345439048.1">
    <property type="nucleotide sequence ID" value="NZ_BAABKO010000003.1"/>
</dbReference>
<evidence type="ECO:0000313" key="4">
    <source>
        <dbReference type="EMBL" id="GAA4776753.1"/>
    </source>
</evidence>
<dbReference type="PANTHER" id="PTHR48081:SF13">
    <property type="entry name" value="ALPHA_BETA HYDROLASE"/>
    <property type="match status" value="1"/>
</dbReference>
<evidence type="ECO:0000259" key="3">
    <source>
        <dbReference type="Pfam" id="PF20434"/>
    </source>
</evidence>